<evidence type="ECO:0008006" key="7">
    <source>
        <dbReference type="Google" id="ProtNLM"/>
    </source>
</evidence>
<comment type="similarity">
    <text evidence="1">Belongs to the mycobacterial PPE family.</text>
</comment>
<evidence type="ECO:0000259" key="4">
    <source>
        <dbReference type="Pfam" id="PF12484"/>
    </source>
</evidence>
<dbReference type="EMBL" id="MVHC01000005">
    <property type="protein sequence ID" value="OQZ98029.1"/>
    <property type="molecule type" value="Genomic_DNA"/>
</dbReference>
<evidence type="ECO:0000256" key="2">
    <source>
        <dbReference type="SAM" id="MobiDB-lite"/>
    </source>
</evidence>
<dbReference type="PANTHER" id="PTHR46766">
    <property type="entry name" value="GLUTAMINE-RICH PROTEIN 2"/>
    <property type="match status" value="1"/>
</dbReference>
<dbReference type="InterPro" id="IPR022171">
    <property type="entry name" value="PPE_C"/>
</dbReference>
<protein>
    <recommendedName>
        <fullName evidence="7">PPE family protein</fullName>
    </recommendedName>
</protein>
<gene>
    <name evidence="5" type="ORF">BST10_07640</name>
</gene>
<dbReference type="Proteomes" id="UP000192693">
    <property type="component" value="Unassembled WGS sequence"/>
</dbReference>
<dbReference type="InterPro" id="IPR038332">
    <property type="entry name" value="PPE_sf"/>
</dbReference>
<name>A0ABX3RVY5_MYCAL</name>
<evidence type="ECO:0000313" key="5">
    <source>
        <dbReference type="EMBL" id="OQZ98029.1"/>
    </source>
</evidence>
<sequence length="332" mass="33936">MFDFGAVAPEINSGRIYLGAGAAPLLGAAATWDAVAAELSAAANGYASIIADLTTIAWRGASASAMVAAAMPFTAWLNETAGDAAEVAAQARAAAAAYELAFAMTVPPPVIAANRTLLLTLVASNFFGQNTAAIAAAEAHYAQMWLQDATAMYLYAESSALASVLPAFGEPPRTADPAATTVQQVQTALSSPLAQILEHVPNVTNSVLSSANAVTSGRGIYVTNMRLAAQQTTRPQFLPPLGTRLAAAPPVSAARGRAGLVGRLSAPPCWFSSAPEVRPAGLPPTRSAVTATPVDTPGSVFSQSVLGPLSRDRPETSRTRSKPIIVRSPAAG</sequence>
<proteinExistence type="inferred from homology"/>
<feature type="region of interest" description="Disordered" evidence="2">
    <location>
        <begin position="277"/>
        <end position="332"/>
    </location>
</feature>
<comment type="caution">
    <text evidence="5">The sequence shown here is derived from an EMBL/GenBank/DDBJ whole genome shotgun (WGS) entry which is preliminary data.</text>
</comment>
<feature type="domain" description="PPE" evidence="3">
    <location>
        <begin position="3"/>
        <end position="165"/>
    </location>
</feature>
<feature type="domain" description="PPE family C-terminal" evidence="4">
    <location>
        <begin position="252"/>
        <end position="312"/>
    </location>
</feature>
<dbReference type="Pfam" id="PF00823">
    <property type="entry name" value="PPE"/>
    <property type="match status" value="1"/>
</dbReference>
<dbReference type="Gene3D" id="1.20.1260.20">
    <property type="entry name" value="PPE superfamily"/>
    <property type="match status" value="1"/>
</dbReference>
<keyword evidence="6" id="KW-1185">Reference proteome</keyword>
<dbReference type="SUPFAM" id="SSF140459">
    <property type="entry name" value="PE/PPE dimer-like"/>
    <property type="match status" value="1"/>
</dbReference>
<evidence type="ECO:0000259" key="3">
    <source>
        <dbReference type="Pfam" id="PF00823"/>
    </source>
</evidence>
<evidence type="ECO:0000313" key="6">
    <source>
        <dbReference type="Proteomes" id="UP000192693"/>
    </source>
</evidence>
<dbReference type="Pfam" id="PF12484">
    <property type="entry name" value="PPE-SVP"/>
    <property type="match status" value="1"/>
</dbReference>
<dbReference type="InterPro" id="IPR000030">
    <property type="entry name" value="PPE_dom"/>
</dbReference>
<evidence type="ECO:0000256" key="1">
    <source>
        <dbReference type="ARBA" id="ARBA00010652"/>
    </source>
</evidence>
<organism evidence="5 6">
    <name type="scientific">Mycolicibacter algericus DSM 45454</name>
    <dbReference type="NCBI Taxonomy" id="723879"/>
    <lineage>
        <taxon>Bacteria</taxon>
        <taxon>Bacillati</taxon>
        <taxon>Actinomycetota</taxon>
        <taxon>Actinomycetes</taxon>
        <taxon>Mycobacteriales</taxon>
        <taxon>Mycobacteriaceae</taxon>
        <taxon>Mycolicibacter</taxon>
    </lineage>
</organism>
<accession>A0ABX3RVY5</accession>
<reference evidence="5 6" key="1">
    <citation type="submission" date="2016-12" db="EMBL/GenBank/DDBJ databases">
        <title>The new phylogeny of genus Mycobacterium.</title>
        <authorList>
            <person name="Tortoli E."/>
            <person name="Trovato A."/>
            <person name="Cirillo D.M."/>
        </authorList>
    </citation>
    <scope>NUCLEOTIDE SEQUENCE [LARGE SCALE GENOMIC DNA]</scope>
    <source>
        <strain evidence="5 6">DSM 45454</strain>
    </source>
</reference>
<dbReference type="PANTHER" id="PTHR46766:SF1">
    <property type="entry name" value="GLUTAMINE-RICH PROTEIN 2"/>
    <property type="match status" value="1"/>
</dbReference>